<accession>A0A1F7RYY2</accession>
<gene>
    <name evidence="1" type="ORF">A2149_06635</name>
</gene>
<name>A0A1F7RYY2_9BACT</name>
<reference evidence="1 2" key="1">
    <citation type="journal article" date="2016" name="Nat. Commun.">
        <title>Thousands of microbial genomes shed light on interconnected biogeochemical processes in an aquifer system.</title>
        <authorList>
            <person name="Anantharaman K."/>
            <person name="Brown C.T."/>
            <person name="Hug L.A."/>
            <person name="Sharon I."/>
            <person name="Castelle C.J."/>
            <person name="Probst A.J."/>
            <person name="Thomas B.C."/>
            <person name="Singh A."/>
            <person name="Wilkins M.J."/>
            <person name="Karaoz U."/>
            <person name="Brodie E.L."/>
            <person name="Williams K.H."/>
            <person name="Hubbard S.S."/>
            <person name="Banfield J.F."/>
        </authorList>
    </citation>
    <scope>NUCLEOTIDE SEQUENCE [LARGE SCALE GENOMIC DNA]</scope>
</reference>
<evidence type="ECO:0008006" key="3">
    <source>
        <dbReference type="Google" id="ProtNLM"/>
    </source>
</evidence>
<comment type="caution">
    <text evidence="1">The sequence shown here is derived from an EMBL/GenBank/DDBJ whole genome shotgun (WGS) entry which is preliminary data.</text>
</comment>
<dbReference type="Proteomes" id="UP000178435">
    <property type="component" value="Unassembled WGS sequence"/>
</dbReference>
<dbReference type="AlphaFoldDB" id="A0A1F7RYY2"/>
<organism evidence="1 2">
    <name type="scientific">Candidatus Schekmanbacteria bacterium RBG_16_38_11</name>
    <dbReference type="NCBI Taxonomy" id="1817880"/>
    <lineage>
        <taxon>Bacteria</taxon>
        <taxon>Candidatus Schekmaniibacteriota</taxon>
    </lineage>
</organism>
<sequence>MSIEKGKEIPWEKQREMLIDKYALKLPQLLQSLVELYGKDKGKEIYEKIFEVNFQKRSAQFKGKDIGDIMMAEVNIFPTFGWKIWIEKKEENGEPVWYEHLEVCPHFEATKKYKMSNPCEAICDMDCKMGEKYKVAKWQRVRHLPSGDSECCFRITRFK</sequence>
<evidence type="ECO:0000313" key="2">
    <source>
        <dbReference type="Proteomes" id="UP000178435"/>
    </source>
</evidence>
<proteinExistence type="predicted"/>
<dbReference type="EMBL" id="MGDF01000033">
    <property type="protein sequence ID" value="OGL46786.1"/>
    <property type="molecule type" value="Genomic_DNA"/>
</dbReference>
<dbReference type="Pfam" id="PF14196">
    <property type="entry name" value="ATC_hydrolase"/>
    <property type="match status" value="1"/>
</dbReference>
<dbReference type="InterPro" id="IPR026002">
    <property type="entry name" value="ATC_hydrolase-like"/>
</dbReference>
<evidence type="ECO:0000313" key="1">
    <source>
        <dbReference type="EMBL" id="OGL46786.1"/>
    </source>
</evidence>
<protein>
    <recommendedName>
        <fullName evidence="3">L-2-amino-thiazoline-4-carboxylic acid hydrolase</fullName>
    </recommendedName>
</protein>